<dbReference type="GO" id="GO:0016020">
    <property type="term" value="C:membrane"/>
    <property type="evidence" value="ECO:0007669"/>
    <property type="project" value="TreeGrafter"/>
</dbReference>
<dbReference type="Pfam" id="PF16414">
    <property type="entry name" value="NPC1_N"/>
    <property type="match status" value="1"/>
</dbReference>
<feature type="transmembrane region" description="Helical" evidence="1">
    <location>
        <begin position="327"/>
        <end position="346"/>
    </location>
</feature>
<dbReference type="GO" id="GO:0015918">
    <property type="term" value="P:sterol transport"/>
    <property type="evidence" value="ECO:0007669"/>
    <property type="project" value="TreeGrafter"/>
</dbReference>
<feature type="signal peptide" evidence="2">
    <location>
        <begin position="1"/>
        <end position="19"/>
    </location>
</feature>
<sequence length="353" mass="38674">MFMLFHLLLLALEISECFGACAMTQRCVNPYNIPDYKQCIPEAYAIPAIAKPMRGTGWANTTGGGICTIASDCHDRGQCIRGHCVCADDGMTAGPHCDQYSIQCPEYKDAACCSWEQNQGLAENFKLLSSVFGKNAAGGCDACASNLMMLWCGLICSPHQSNFMKMHSPYPSVHYRPDPMTGTDHVKVLEMDISLQKELTCSLFDSCKSTAIVSMAAAMKSSLGFLNYQAQTGAIAHGEYLFLHFNDTVPHAFDHSVLSCSNYSIVENDTVRQSLPQQAQRLDSISSKNAIKQCPCGSCQATCSAHNSNSSRPIITTAKPISIWDGFNFRVVGAVYALVLILVVMLKWKDYQY</sequence>
<dbReference type="STRING" id="65357.A0A024G1K9"/>
<dbReference type="GO" id="GO:0032934">
    <property type="term" value="F:sterol binding"/>
    <property type="evidence" value="ECO:0007669"/>
    <property type="project" value="TreeGrafter"/>
</dbReference>
<dbReference type="PANTHER" id="PTHR45727">
    <property type="entry name" value="NPC INTRACELLULAR CHOLESTEROL TRANSPORTER 1"/>
    <property type="match status" value="1"/>
</dbReference>
<organism evidence="4 5">
    <name type="scientific">Albugo candida</name>
    <dbReference type="NCBI Taxonomy" id="65357"/>
    <lineage>
        <taxon>Eukaryota</taxon>
        <taxon>Sar</taxon>
        <taxon>Stramenopiles</taxon>
        <taxon>Oomycota</taxon>
        <taxon>Peronosporomycetes</taxon>
        <taxon>Albuginales</taxon>
        <taxon>Albuginaceae</taxon>
        <taxon>Albugo</taxon>
    </lineage>
</organism>
<dbReference type="AlphaFoldDB" id="A0A024G1K9"/>
<dbReference type="Proteomes" id="UP000053237">
    <property type="component" value="Unassembled WGS sequence"/>
</dbReference>
<keyword evidence="1" id="KW-1133">Transmembrane helix</keyword>
<accession>A0A024G1K9</accession>
<gene>
    <name evidence="4" type="ORF">BN9_013290</name>
</gene>
<keyword evidence="1" id="KW-0472">Membrane</keyword>
<dbReference type="EMBL" id="CAIX01000009">
    <property type="protein sequence ID" value="CCI40545.1"/>
    <property type="molecule type" value="Genomic_DNA"/>
</dbReference>
<keyword evidence="1" id="KW-0812">Transmembrane</keyword>
<evidence type="ECO:0000313" key="5">
    <source>
        <dbReference type="Proteomes" id="UP000053237"/>
    </source>
</evidence>
<keyword evidence="2" id="KW-0732">Signal</keyword>
<proteinExistence type="predicted"/>
<evidence type="ECO:0000256" key="1">
    <source>
        <dbReference type="SAM" id="Phobius"/>
    </source>
</evidence>
<keyword evidence="5" id="KW-1185">Reference proteome</keyword>
<dbReference type="OrthoDB" id="6510177at2759"/>
<feature type="domain" description="Niemann-Pick C1 N-terminal" evidence="3">
    <location>
        <begin position="67"/>
        <end position="308"/>
    </location>
</feature>
<dbReference type="InParanoid" id="A0A024G1K9"/>
<name>A0A024G1K9_9STRA</name>
<feature type="chain" id="PRO_5001532067" description="Niemann-Pick C1 N-terminal domain-containing protein" evidence="2">
    <location>
        <begin position="20"/>
        <end position="353"/>
    </location>
</feature>
<dbReference type="InterPro" id="IPR032190">
    <property type="entry name" value="NPC1_N"/>
</dbReference>
<evidence type="ECO:0000313" key="4">
    <source>
        <dbReference type="EMBL" id="CCI40545.1"/>
    </source>
</evidence>
<comment type="caution">
    <text evidence="4">The sequence shown here is derived from an EMBL/GenBank/DDBJ whole genome shotgun (WGS) entry which is preliminary data.</text>
</comment>
<reference evidence="4 5" key="1">
    <citation type="submission" date="2012-05" db="EMBL/GenBank/DDBJ databases">
        <title>Recombination and specialization in a pathogen metapopulation.</title>
        <authorList>
            <person name="Gardiner A."/>
            <person name="Kemen E."/>
            <person name="Schultz-Larsen T."/>
            <person name="MacLean D."/>
            <person name="Van Oosterhout C."/>
            <person name="Jones J.D.G."/>
        </authorList>
    </citation>
    <scope>NUCLEOTIDE SEQUENCE [LARGE SCALE GENOMIC DNA]</scope>
    <source>
        <strain evidence="4 5">Ac Nc2</strain>
    </source>
</reference>
<dbReference type="PANTHER" id="PTHR45727:SF2">
    <property type="entry name" value="NPC INTRACELLULAR CHOLESTEROL TRANSPORTER 1"/>
    <property type="match status" value="1"/>
</dbReference>
<protein>
    <recommendedName>
        <fullName evidence="3">Niemann-Pick C1 N-terminal domain-containing protein</fullName>
    </recommendedName>
</protein>
<evidence type="ECO:0000256" key="2">
    <source>
        <dbReference type="SAM" id="SignalP"/>
    </source>
</evidence>
<evidence type="ECO:0000259" key="3">
    <source>
        <dbReference type="Pfam" id="PF16414"/>
    </source>
</evidence>